<keyword evidence="4 8" id="KW-0560">Oxidoreductase</keyword>
<dbReference type="PROSITE" id="PS00086">
    <property type="entry name" value="CYTOCHROME_P450"/>
    <property type="match status" value="1"/>
</dbReference>
<sequence>MEWTVWAALVLAALLLVVASQRRRKYAASTQVSPSAKLPLPPGTMGLPWFGDTGLGLYLRHPAEWNTRKRTIYGDGEGKCVNVAHPWTWKQLLGAHSLSVAVGDDHARKRAVLSKAFTPTAIGMYAPVIEKITRETLSSWATKGEFQLNDEAKPFAFRMATSILLGLDLSDEQATAFTDLFGARRQLLAMVEEVILRRRVRDSQRDPAEAAASRDILSILLHDMRSGTEETLSLDELKDQVLLQMFAGHDTTSAALTSLAFVIARYPDVRRRLQEEVAAAFPDPAQPIPAEALSGEYLNAVIKEVLRVYTPVGGGFRDLSEDVEYQNQWFFPKGWKIRFSALASHSDATVWPQPEKFDPERFLEPRREDQKVKGGYIPWGGGARVCLGQRLAVLELRMFAILLVRCYEAEVVGDTSRMHYFPFQFPLAAFRVRPAATTPTHD</sequence>
<dbReference type="Pfam" id="PF00067">
    <property type="entry name" value="p450"/>
    <property type="match status" value="1"/>
</dbReference>
<evidence type="ECO:0000256" key="5">
    <source>
        <dbReference type="ARBA" id="ARBA00023004"/>
    </source>
</evidence>
<dbReference type="Proteomes" id="UP000011083">
    <property type="component" value="Unassembled WGS sequence"/>
</dbReference>
<dbReference type="InterPro" id="IPR036396">
    <property type="entry name" value="Cyt_P450_sf"/>
</dbReference>
<evidence type="ECO:0000256" key="6">
    <source>
        <dbReference type="ARBA" id="ARBA00023033"/>
    </source>
</evidence>
<evidence type="ECO:0000256" key="1">
    <source>
        <dbReference type="ARBA" id="ARBA00010617"/>
    </source>
</evidence>
<evidence type="ECO:0000313" key="11">
    <source>
        <dbReference type="Proteomes" id="UP000011083"/>
    </source>
</evidence>
<dbReference type="InterPro" id="IPR001128">
    <property type="entry name" value="Cyt_P450"/>
</dbReference>
<dbReference type="GO" id="GO:0020037">
    <property type="term" value="F:heme binding"/>
    <property type="evidence" value="ECO:0007669"/>
    <property type="project" value="InterPro"/>
</dbReference>
<dbReference type="SUPFAM" id="SSF48264">
    <property type="entry name" value="Cytochrome P450"/>
    <property type="match status" value="1"/>
</dbReference>
<dbReference type="GO" id="GO:0016125">
    <property type="term" value="P:sterol metabolic process"/>
    <property type="evidence" value="ECO:0007669"/>
    <property type="project" value="TreeGrafter"/>
</dbReference>
<dbReference type="PANTHER" id="PTHR24286:SF384">
    <property type="entry name" value="P450, PUTATIVE (EUROFUNG)-RELATED"/>
    <property type="match status" value="1"/>
</dbReference>
<dbReference type="EMBL" id="KB008119">
    <property type="protein sequence ID" value="ELR12378.1"/>
    <property type="molecule type" value="Genomic_DNA"/>
</dbReference>
<dbReference type="STRING" id="1257118.L8GHY9"/>
<feature type="chain" id="PRO_5003989538" evidence="9">
    <location>
        <begin position="20"/>
        <end position="442"/>
    </location>
</feature>
<organism evidence="10 11">
    <name type="scientific">Acanthamoeba castellanii (strain ATCC 30010 / Neff)</name>
    <dbReference type="NCBI Taxonomy" id="1257118"/>
    <lineage>
        <taxon>Eukaryota</taxon>
        <taxon>Amoebozoa</taxon>
        <taxon>Discosea</taxon>
        <taxon>Longamoebia</taxon>
        <taxon>Centramoebida</taxon>
        <taxon>Acanthamoebidae</taxon>
        <taxon>Acanthamoeba</taxon>
    </lineage>
</organism>
<keyword evidence="2 7" id="KW-0349">Heme</keyword>
<dbReference type="PRINTS" id="PR00385">
    <property type="entry name" value="P450"/>
</dbReference>
<dbReference type="RefSeq" id="XP_004334391.1">
    <property type="nucleotide sequence ID" value="XM_004334343.1"/>
</dbReference>
<protein>
    <submittedName>
        <fullName evidence="10">Cytochrome p450 superfamily protein</fullName>
    </submittedName>
</protein>
<proteinExistence type="inferred from homology"/>
<dbReference type="GO" id="GO:0005506">
    <property type="term" value="F:iron ion binding"/>
    <property type="evidence" value="ECO:0007669"/>
    <property type="project" value="InterPro"/>
</dbReference>
<dbReference type="KEGG" id="acan:ACA1_374460"/>
<dbReference type="AlphaFoldDB" id="L8GHY9"/>
<gene>
    <name evidence="10" type="ORF">ACA1_374460</name>
</gene>
<dbReference type="PRINTS" id="PR00463">
    <property type="entry name" value="EP450I"/>
</dbReference>
<evidence type="ECO:0000256" key="8">
    <source>
        <dbReference type="RuleBase" id="RU000461"/>
    </source>
</evidence>
<dbReference type="GeneID" id="14912855"/>
<evidence type="ECO:0000256" key="4">
    <source>
        <dbReference type="ARBA" id="ARBA00023002"/>
    </source>
</evidence>
<evidence type="ECO:0000256" key="9">
    <source>
        <dbReference type="SAM" id="SignalP"/>
    </source>
</evidence>
<evidence type="ECO:0000256" key="2">
    <source>
        <dbReference type="ARBA" id="ARBA00022617"/>
    </source>
</evidence>
<keyword evidence="3 7" id="KW-0479">Metal-binding</keyword>
<keyword evidence="5 7" id="KW-0408">Iron</keyword>
<feature type="binding site" description="axial binding residue" evidence="7">
    <location>
        <position position="386"/>
    </location>
    <ligand>
        <name>heme</name>
        <dbReference type="ChEBI" id="CHEBI:30413"/>
    </ligand>
    <ligandPart>
        <name>Fe</name>
        <dbReference type="ChEBI" id="CHEBI:18248"/>
    </ligandPart>
</feature>
<keyword evidence="6 8" id="KW-0503">Monooxygenase</keyword>
<dbReference type="OrthoDB" id="19324at2759"/>
<dbReference type="GO" id="GO:0016705">
    <property type="term" value="F:oxidoreductase activity, acting on paired donors, with incorporation or reduction of molecular oxygen"/>
    <property type="evidence" value="ECO:0007669"/>
    <property type="project" value="InterPro"/>
</dbReference>
<keyword evidence="11" id="KW-1185">Reference proteome</keyword>
<dbReference type="PANTHER" id="PTHR24286">
    <property type="entry name" value="CYTOCHROME P450 26"/>
    <property type="match status" value="1"/>
</dbReference>
<evidence type="ECO:0000256" key="3">
    <source>
        <dbReference type="ARBA" id="ARBA00022723"/>
    </source>
</evidence>
<dbReference type="Gene3D" id="1.10.630.10">
    <property type="entry name" value="Cytochrome P450"/>
    <property type="match status" value="1"/>
</dbReference>
<dbReference type="InterPro" id="IPR002401">
    <property type="entry name" value="Cyt_P450_E_grp-I"/>
</dbReference>
<dbReference type="VEuPathDB" id="AmoebaDB:ACA1_374460"/>
<evidence type="ECO:0000256" key="7">
    <source>
        <dbReference type="PIRSR" id="PIRSR602401-1"/>
    </source>
</evidence>
<dbReference type="OMA" id="WDGQFVN"/>
<comment type="similarity">
    <text evidence="1 8">Belongs to the cytochrome P450 family.</text>
</comment>
<accession>L8GHY9</accession>
<evidence type="ECO:0000313" key="10">
    <source>
        <dbReference type="EMBL" id="ELR12378.1"/>
    </source>
</evidence>
<reference evidence="10 11" key="1">
    <citation type="journal article" date="2013" name="Genome Biol.">
        <title>Genome of Acanthamoeba castellanii highlights extensive lateral gene transfer and early evolution of tyrosine kinase signaling.</title>
        <authorList>
            <person name="Clarke M."/>
            <person name="Lohan A.J."/>
            <person name="Liu B."/>
            <person name="Lagkouvardos I."/>
            <person name="Roy S."/>
            <person name="Zafar N."/>
            <person name="Bertelli C."/>
            <person name="Schilde C."/>
            <person name="Kianianmomeni A."/>
            <person name="Burglin T.R."/>
            <person name="Frech C."/>
            <person name="Turcotte B."/>
            <person name="Kopec K.O."/>
            <person name="Synnott J.M."/>
            <person name="Choo C."/>
            <person name="Paponov I."/>
            <person name="Finkler A."/>
            <person name="Soon Heng Tan C."/>
            <person name="Hutchins A.P."/>
            <person name="Weinmeier T."/>
            <person name="Rattei T."/>
            <person name="Chu J.S."/>
            <person name="Gimenez G."/>
            <person name="Irimia M."/>
            <person name="Rigden D.J."/>
            <person name="Fitzpatrick D.A."/>
            <person name="Lorenzo-Morales J."/>
            <person name="Bateman A."/>
            <person name="Chiu C.H."/>
            <person name="Tang P."/>
            <person name="Hegemann P."/>
            <person name="Fromm H."/>
            <person name="Raoult D."/>
            <person name="Greub G."/>
            <person name="Miranda-Saavedra D."/>
            <person name="Chen N."/>
            <person name="Nash P."/>
            <person name="Ginger M.L."/>
            <person name="Horn M."/>
            <person name="Schaap P."/>
            <person name="Caler L."/>
            <person name="Loftus B."/>
        </authorList>
    </citation>
    <scope>NUCLEOTIDE SEQUENCE [LARGE SCALE GENOMIC DNA]</scope>
    <source>
        <strain evidence="10 11">Neff</strain>
    </source>
</reference>
<name>L8GHY9_ACACF</name>
<feature type="signal peptide" evidence="9">
    <location>
        <begin position="1"/>
        <end position="19"/>
    </location>
</feature>
<dbReference type="InterPro" id="IPR017972">
    <property type="entry name" value="Cyt_P450_CS"/>
</dbReference>
<comment type="cofactor">
    <cofactor evidence="7">
        <name>heme</name>
        <dbReference type="ChEBI" id="CHEBI:30413"/>
    </cofactor>
</comment>
<keyword evidence="9" id="KW-0732">Signal</keyword>
<dbReference type="GO" id="GO:0004497">
    <property type="term" value="F:monooxygenase activity"/>
    <property type="evidence" value="ECO:0007669"/>
    <property type="project" value="UniProtKB-KW"/>
</dbReference>